<name>A0A3D8Q4V2_9HELO</name>
<dbReference type="AlphaFoldDB" id="A0A3D8Q4V2"/>
<evidence type="ECO:0000313" key="2">
    <source>
        <dbReference type="EMBL" id="RDW56849.1"/>
    </source>
</evidence>
<organism evidence="2 3">
    <name type="scientific">Coleophoma crateriformis</name>
    <dbReference type="NCBI Taxonomy" id="565419"/>
    <lineage>
        <taxon>Eukaryota</taxon>
        <taxon>Fungi</taxon>
        <taxon>Dikarya</taxon>
        <taxon>Ascomycota</taxon>
        <taxon>Pezizomycotina</taxon>
        <taxon>Leotiomycetes</taxon>
        <taxon>Helotiales</taxon>
        <taxon>Dermateaceae</taxon>
        <taxon>Coleophoma</taxon>
    </lineage>
</organism>
<keyword evidence="3" id="KW-1185">Reference proteome</keyword>
<evidence type="ECO:0000313" key="3">
    <source>
        <dbReference type="Proteomes" id="UP000256328"/>
    </source>
</evidence>
<keyword evidence="1" id="KW-0812">Transmembrane</keyword>
<dbReference type="EMBL" id="PDLN01000024">
    <property type="protein sequence ID" value="RDW56849.1"/>
    <property type="molecule type" value="Genomic_DNA"/>
</dbReference>
<dbReference type="InterPro" id="IPR046536">
    <property type="entry name" value="DUF6601"/>
</dbReference>
<feature type="transmembrane region" description="Helical" evidence="1">
    <location>
        <begin position="237"/>
        <end position="260"/>
    </location>
</feature>
<dbReference type="PANTHER" id="PTHR34414">
    <property type="entry name" value="HET DOMAIN-CONTAINING PROTEIN-RELATED"/>
    <property type="match status" value="1"/>
</dbReference>
<protein>
    <submittedName>
        <fullName evidence="2">Uncharacterized protein</fullName>
    </submittedName>
</protein>
<dbReference type="PANTHER" id="PTHR34414:SF1">
    <property type="entry name" value="SUBTILISIN-LIKE SERINE PROTEASE"/>
    <property type="match status" value="1"/>
</dbReference>
<gene>
    <name evidence="2" type="ORF">BP5796_12916</name>
</gene>
<dbReference type="OrthoDB" id="5086500at2759"/>
<dbReference type="Proteomes" id="UP000256328">
    <property type="component" value="Unassembled WGS sequence"/>
</dbReference>
<comment type="caution">
    <text evidence="2">The sequence shown here is derived from an EMBL/GenBank/DDBJ whole genome shotgun (WGS) entry which is preliminary data.</text>
</comment>
<dbReference type="Pfam" id="PF20246">
    <property type="entry name" value="DUF6601"/>
    <property type="match status" value="1"/>
</dbReference>
<reference evidence="2 3" key="1">
    <citation type="journal article" date="2018" name="IMA Fungus">
        <title>IMA Genome-F 9: Draft genome sequence of Annulohypoxylon stygium, Aspergillus mulundensis, Berkeleyomyces basicola (syn. Thielaviopsis basicola), Ceratocystis smalleyi, two Cercospora beticola strains, Coleophoma cylindrospora, Fusarium fracticaudum, Phialophora cf. hyalina, and Morchella septimelata.</title>
        <authorList>
            <person name="Wingfield B.D."/>
            <person name="Bills G.F."/>
            <person name="Dong Y."/>
            <person name="Huang W."/>
            <person name="Nel W.J."/>
            <person name="Swalarsk-Parry B.S."/>
            <person name="Vaghefi N."/>
            <person name="Wilken P.M."/>
            <person name="An Z."/>
            <person name="de Beer Z.W."/>
            <person name="De Vos L."/>
            <person name="Chen L."/>
            <person name="Duong T.A."/>
            <person name="Gao Y."/>
            <person name="Hammerbacher A."/>
            <person name="Kikkert J.R."/>
            <person name="Li Y."/>
            <person name="Li H."/>
            <person name="Li K."/>
            <person name="Li Q."/>
            <person name="Liu X."/>
            <person name="Ma X."/>
            <person name="Naidoo K."/>
            <person name="Pethybridge S.J."/>
            <person name="Sun J."/>
            <person name="Steenkamp E.T."/>
            <person name="van der Nest M.A."/>
            <person name="van Wyk S."/>
            <person name="Wingfield M.J."/>
            <person name="Xiong C."/>
            <person name="Yue Q."/>
            <person name="Zhang X."/>
        </authorList>
    </citation>
    <scope>NUCLEOTIDE SEQUENCE [LARGE SCALE GENOMIC DNA]</scope>
    <source>
        <strain evidence="2 3">BP5796</strain>
    </source>
</reference>
<feature type="transmembrane region" description="Helical" evidence="1">
    <location>
        <begin position="290"/>
        <end position="314"/>
    </location>
</feature>
<sequence>MAEPPFPLADQLDSSLAIASDPTTQQPYLCCNTPNKNTLPSQPRVSLDPFSIRRFLVVDLLTPDLNRLTPHLWLVSTPRSSHISALHHQAVRGRHIVLAENPQLHLVWRNNTIFIKPLPPYLLSHAFWEHVFGPRAVSPPESDFPFKGWQAACGFVRTYSHLVQYKTDFDLGQEIGLIPKNVEWDAFARFIEPFHELGDREVSPRYSYGELRLTRLNFYARIFLFPKLTFHHIDAQWGAFLGNMFPVFLFIFAVLTIILASIQVELAVQQILGVAVGAPWVDYRNFGRRLSIAILVATTCIVMFFLGILMFFFVHDTIFARNVLSQQQSNKSRPHVFEKQNKSQVI</sequence>
<accession>A0A3D8Q4V2</accession>
<evidence type="ECO:0000256" key="1">
    <source>
        <dbReference type="SAM" id="Phobius"/>
    </source>
</evidence>
<keyword evidence="1" id="KW-1133">Transmembrane helix</keyword>
<keyword evidence="1" id="KW-0472">Membrane</keyword>
<proteinExistence type="predicted"/>